<accession>A0ABD5R8Q3</accession>
<dbReference type="GO" id="GO:0032259">
    <property type="term" value="P:methylation"/>
    <property type="evidence" value="ECO:0007669"/>
    <property type="project" value="UniProtKB-KW"/>
</dbReference>
<evidence type="ECO:0000259" key="2">
    <source>
        <dbReference type="Pfam" id="PF13649"/>
    </source>
</evidence>
<evidence type="ECO:0000256" key="1">
    <source>
        <dbReference type="SAM" id="MobiDB-lite"/>
    </source>
</evidence>
<keyword evidence="4" id="KW-1185">Reference proteome</keyword>
<feature type="region of interest" description="Disordered" evidence="1">
    <location>
        <begin position="147"/>
        <end position="183"/>
    </location>
</feature>
<evidence type="ECO:0000313" key="4">
    <source>
        <dbReference type="Proteomes" id="UP001596201"/>
    </source>
</evidence>
<comment type="caution">
    <text evidence="3">The sequence shown here is derived from an EMBL/GenBank/DDBJ whole genome shotgun (WGS) entry which is preliminary data.</text>
</comment>
<dbReference type="Proteomes" id="UP001596201">
    <property type="component" value="Unassembled WGS sequence"/>
</dbReference>
<dbReference type="SUPFAM" id="SSF53335">
    <property type="entry name" value="S-adenosyl-L-methionine-dependent methyltransferases"/>
    <property type="match status" value="1"/>
</dbReference>
<dbReference type="Gene3D" id="3.40.50.150">
    <property type="entry name" value="Vaccinia Virus protein VP39"/>
    <property type="match status" value="1"/>
</dbReference>
<evidence type="ECO:0000313" key="3">
    <source>
        <dbReference type="EMBL" id="MFC5366280.1"/>
    </source>
</evidence>
<dbReference type="InterPro" id="IPR041698">
    <property type="entry name" value="Methyltransf_25"/>
</dbReference>
<gene>
    <name evidence="3" type="ORF">ACFPJ5_04970</name>
</gene>
<dbReference type="InterPro" id="IPR029063">
    <property type="entry name" value="SAM-dependent_MTases_sf"/>
</dbReference>
<feature type="domain" description="Methyltransferase" evidence="2">
    <location>
        <begin position="48"/>
        <end position="139"/>
    </location>
</feature>
<reference evidence="3 4" key="1">
    <citation type="journal article" date="2019" name="Int. J. Syst. Evol. Microbiol.">
        <title>The Global Catalogue of Microorganisms (GCM) 10K type strain sequencing project: providing services to taxonomists for standard genome sequencing and annotation.</title>
        <authorList>
            <consortium name="The Broad Institute Genomics Platform"/>
            <consortium name="The Broad Institute Genome Sequencing Center for Infectious Disease"/>
            <person name="Wu L."/>
            <person name="Ma J."/>
        </authorList>
    </citation>
    <scope>NUCLEOTIDE SEQUENCE [LARGE SCALE GENOMIC DNA]</scope>
    <source>
        <strain evidence="3 4">CGMCC 1.12237</strain>
    </source>
</reference>
<dbReference type="GO" id="GO:0102208">
    <property type="term" value="F:2-polyprenyl-6-hydroxyphenol methylase activity"/>
    <property type="evidence" value="ECO:0007669"/>
    <property type="project" value="UniProtKB-EC"/>
</dbReference>
<organism evidence="3 4">
    <name type="scientific">Salinirubrum litoreum</name>
    <dbReference type="NCBI Taxonomy" id="1126234"/>
    <lineage>
        <taxon>Archaea</taxon>
        <taxon>Methanobacteriati</taxon>
        <taxon>Methanobacteriota</taxon>
        <taxon>Stenosarchaea group</taxon>
        <taxon>Halobacteria</taxon>
        <taxon>Halobacteriales</taxon>
        <taxon>Haloferacaceae</taxon>
        <taxon>Salinirubrum</taxon>
    </lineage>
</organism>
<dbReference type="EMBL" id="JBHSKX010000001">
    <property type="protein sequence ID" value="MFC5366280.1"/>
    <property type="molecule type" value="Genomic_DNA"/>
</dbReference>
<feature type="compositionally biased region" description="Acidic residues" evidence="1">
    <location>
        <begin position="165"/>
        <end position="179"/>
    </location>
</feature>
<dbReference type="Pfam" id="PF13649">
    <property type="entry name" value="Methyltransf_25"/>
    <property type="match status" value="1"/>
</dbReference>
<protein>
    <submittedName>
        <fullName evidence="3">Class I SAM-dependent methyltransferase</fullName>
        <ecNumber evidence="3">2.1.1.222</ecNumber>
        <ecNumber evidence="3">2.1.1.64</ecNumber>
    </submittedName>
</protein>
<keyword evidence="3" id="KW-0489">Methyltransferase</keyword>
<sequence>MYSDDVRDEWADRSGEYSPAYYAYRGPDETSESVRAVLAEHLPSDAAVMELGCGPGRHLAHLHEAGFSNLSGLDVNDESFDVLAEEYPQLDEVGEFTCDTIESAVPGFADDRFDAVYSVETLQHIHPDEAWVFAEIARVAGEIVVTVENEGDGDPSDENASGDSTTEEDADDPPDDDPEVNYVREDIPLYYRDWASVFGDLGCEQLRAESRGRDTMRVFRTP</sequence>
<proteinExistence type="predicted"/>
<name>A0ABD5R8Q3_9EURY</name>
<dbReference type="GO" id="GO:0061542">
    <property type="term" value="F:3-demethylubiquinol 3-O-methyltransferase activity"/>
    <property type="evidence" value="ECO:0007669"/>
    <property type="project" value="UniProtKB-EC"/>
</dbReference>
<dbReference type="AlphaFoldDB" id="A0ABD5R8Q3"/>
<dbReference type="EC" id="2.1.1.64" evidence="3"/>
<dbReference type="EC" id="2.1.1.222" evidence="3"/>
<keyword evidence="3" id="KW-0808">Transferase</keyword>
<dbReference type="CDD" id="cd02440">
    <property type="entry name" value="AdoMet_MTases"/>
    <property type="match status" value="1"/>
</dbReference>
<dbReference type="RefSeq" id="WP_227228368.1">
    <property type="nucleotide sequence ID" value="NZ_JAJCVJ010000001.1"/>
</dbReference>